<feature type="transmembrane region" description="Helical" evidence="7">
    <location>
        <begin position="70"/>
        <end position="90"/>
    </location>
</feature>
<feature type="transmembrane region" description="Helical" evidence="7">
    <location>
        <begin position="44"/>
        <end position="64"/>
    </location>
</feature>
<feature type="transmembrane region" description="Helical" evidence="7">
    <location>
        <begin position="190"/>
        <end position="207"/>
    </location>
</feature>
<dbReference type="CDD" id="cd06856">
    <property type="entry name" value="GT_GPT_archaea"/>
    <property type="match status" value="1"/>
</dbReference>
<evidence type="ECO:0000313" key="8">
    <source>
        <dbReference type="EMBL" id="EHP68562.1"/>
    </source>
</evidence>
<keyword evidence="6 7" id="KW-0472">Membrane</keyword>
<dbReference type="InterPro" id="IPR000715">
    <property type="entry name" value="Glycosyl_transferase_4"/>
</dbReference>
<dbReference type="GO" id="GO:0071555">
    <property type="term" value="P:cell wall organization"/>
    <property type="evidence" value="ECO:0007669"/>
    <property type="project" value="TreeGrafter"/>
</dbReference>
<protein>
    <submittedName>
        <fullName evidence="8">UDP-N-acetylmuramyl pentapeptide phosphotransferase/UDP-N-acetylglucosamine-1-phosphate transferase</fullName>
    </submittedName>
</protein>
<dbReference type="eggNOG" id="arCOG03199">
    <property type="taxonomic scope" value="Archaea"/>
</dbReference>
<feature type="transmembrane region" description="Helical" evidence="7">
    <location>
        <begin position="219"/>
        <end position="247"/>
    </location>
</feature>
<dbReference type="GO" id="GO:0044038">
    <property type="term" value="P:cell wall macromolecule biosynthetic process"/>
    <property type="evidence" value="ECO:0007669"/>
    <property type="project" value="TreeGrafter"/>
</dbReference>
<feature type="transmembrane region" description="Helical" evidence="7">
    <location>
        <begin position="293"/>
        <end position="313"/>
    </location>
</feature>
<evidence type="ECO:0000256" key="7">
    <source>
        <dbReference type="SAM" id="Phobius"/>
    </source>
</evidence>
<feature type="transmembrane region" description="Helical" evidence="7">
    <location>
        <begin position="102"/>
        <end position="118"/>
    </location>
</feature>
<evidence type="ECO:0000256" key="4">
    <source>
        <dbReference type="ARBA" id="ARBA00022692"/>
    </source>
</evidence>
<dbReference type="EMBL" id="JH597770">
    <property type="protein sequence ID" value="EHP68562.1"/>
    <property type="molecule type" value="Genomic_DNA"/>
</dbReference>
<sequence length="320" mass="34248">MLDVLVPSIVALVVTLFSTPWILKVSRERGFVGKDVNKPDRPEVPSLGGLGILSGFIAGSFTLLVEDPAFETIVSAVMLSSLIIGLLGLLDDVLNLKQSVRAIMPVFASVPLAVYSVGHSVISIPFVGLVNFGLLYYVIIVPAALTITSNAFNMLEGLNGLGTGMGVIMAAALAYIGLRGNGVTSEAGDLAIILAISLIAFLYFNKYPAKIFLGNVGTYFIGSVIGSIGISGYMLTALAVLFIPYVIEFVLKARTKFKGISFGQVDNDGYMHWDSFPNSLTHVVMKMGRMREYQVVAVLWGMELVFAIGAVVLQSTVIRI</sequence>
<gene>
    <name evidence="8" type="ORF">MetMK1DRAFT_00030030</name>
</gene>
<organism evidence="8 9">
    <name type="scientific">Metallosphaera yellowstonensis MK1</name>
    <dbReference type="NCBI Taxonomy" id="671065"/>
    <lineage>
        <taxon>Archaea</taxon>
        <taxon>Thermoproteota</taxon>
        <taxon>Thermoprotei</taxon>
        <taxon>Sulfolobales</taxon>
        <taxon>Sulfolobaceae</taxon>
        <taxon>Metallosphaera</taxon>
    </lineage>
</organism>
<dbReference type="GO" id="GO:0005886">
    <property type="term" value="C:plasma membrane"/>
    <property type="evidence" value="ECO:0007669"/>
    <property type="project" value="UniProtKB-SubCell"/>
</dbReference>
<dbReference type="GO" id="GO:0016780">
    <property type="term" value="F:phosphotransferase activity, for other substituted phosphate groups"/>
    <property type="evidence" value="ECO:0007669"/>
    <property type="project" value="InterPro"/>
</dbReference>
<evidence type="ECO:0000313" key="9">
    <source>
        <dbReference type="Proteomes" id="UP000003980"/>
    </source>
</evidence>
<dbReference type="PANTHER" id="PTHR22926">
    <property type="entry name" value="PHOSPHO-N-ACETYLMURAMOYL-PENTAPEPTIDE-TRANSFERASE"/>
    <property type="match status" value="1"/>
</dbReference>
<name>H2C8T6_9CREN</name>
<accession>H2C8T6</accession>
<dbReference type="Pfam" id="PF00953">
    <property type="entry name" value="Glycos_transf_4"/>
    <property type="match status" value="1"/>
</dbReference>
<evidence type="ECO:0000256" key="3">
    <source>
        <dbReference type="ARBA" id="ARBA00022679"/>
    </source>
</evidence>
<dbReference type="OrthoDB" id="34534at2157"/>
<keyword evidence="3 8" id="KW-0808">Transferase</keyword>
<feature type="transmembrane region" description="Helical" evidence="7">
    <location>
        <begin position="124"/>
        <end position="145"/>
    </location>
</feature>
<keyword evidence="2" id="KW-1003">Cell membrane</keyword>
<dbReference type="PANTHER" id="PTHR22926:SF3">
    <property type="entry name" value="UNDECAPRENYL-PHOSPHATE ALPHA-N-ACETYLGLUCOSAMINYL 1-PHOSPHATE TRANSFERASE"/>
    <property type="match status" value="1"/>
</dbReference>
<feature type="transmembrane region" description="Helical" evidence="7">
    <location>
        <begin position="157"/>
        <end position="178"/>
    </location>
</feature>
<dbReference type="HOGENOM" id="CLU_023982_4_0_2"/>
<keyword evidence="9" id="KW-1185">Reference proteome</keyword>
<dbReference type="Proteomes" id="UP000003980">
    <property type="component" value="Unassembled WGS sequence"/>
</dbReference>
<evidence type="ECO:0000256" key="1">
    <source>
        <dbReference type="ARBA" id="ARBA00004651"/>
    </source>
</evidence>
<evidence type="ECO:0000256" key="5">
    <source>
        <dbReference type="ARBA" id="ARBA00022989"/>
    </source>
</evidence>
<keyword evidence="5 7" id="KW-1133">Transmembrane helix</keyword>
<dbReference type="RefSeq" id="WP_009075117.1">
    <property type="nucleotide sequence ID" value="NZ_JH597770.1"/>
</dbReference>
<comment type="subcellular location">
    <subcellularLocation>
        <location evidence="1">Cell membrane</location>
        <topology evidence="1">Multi-pass membrane protein</topology>
    </subcellularLocation>
</comment>
<feature type="transmembrane region" description="Helical" evidence="7">
    <location>
        <begin position="6"/>
        <end position="23"/>
    </location>
</feature>
<proteinExistence type="predicted"/>
<evidence type="ECO:0000256" key="2">
    <source>
        <dbReference type="ARBA" id="ARBA00022475"/>
    </source>
</evidence>
<evidence type="ECO:0000256" key="6">
    <source>
        <dbReference type="ARBA" id="ARBA00023136"/>
    </source>
</evidence>
<dbReference type="STRING" id="671065.MetMK1DRAFT_00030030"/>
<dbReference type="AlphaFoldDB" id="H2C8T6"/>
<keyword evidence="4 7" id="KW-0812">Transmembrane</keyword>
<reference evidence="8 9" key="1">
    <citation type="submission" date="2012-01" db="EMBL/GenBank/DDBJ databases">
        <title>Improved High-Quality Draft sequence of Metallosphaera yellowstonensis MK1.</title>
        <authorList>
            <consortium name="US DOE Joint Genome Institute"/>
            <person name="Lucas S."/>
            <person name="Han J."/>
            <person name="Cheng J.-F."/>
            <person name="Goodwin L."/>
            <person name="Pitluck S."/>
            <person name="Peters L."/>
            <person name="Teshima H."/>
            <person name="Detter J.C."/>
            <person name="Han C."/>
            <person name="Tapia R."/>
            <person name="Land M."/>
            <person name="Hauser L."/>
            <person name="Kyrpides N."/>
            <person name="Kozubal M."/>
            <person name="Macur R.E."/>
            <person name="Jay Z."/>
            <person name="Inskeep W."/>
            <person name="Woyke T."/>
        </authorList>
    </citation>
    <scope>NUCLEOTIDE SEQUENCE [LARGE SCALE GENOMIC DNA]</scope>
    <source>
        <strain evidence="8 9">MK1</strain>
    </source>
</reference>